<dbReference type="InterPro" id="IPR002048">
    <property type="entry name" value="EF_hand_dom"/>
</dbReference>
<feature type="signal peptide" evidence="5">
    <location>
        <begin position="1"/>
        <end position="20"/>
    </location>
</feature>
<dbReference type="Proteomes" id="UP000694426">
    <property type="component" value="Unplaced"/>
</dbReference>
<dbReference type="SMART" id="SM00280">
    <property type="entry name" value="KAZAL"/>
    <property type="match status" value="1"/>
</dbReference>
<accession>A0A8B9CHL4</accession>
<evidence type="ECO:0000256" key="4">
    <source>
        <dbReference type="ARBA" id="ARBA00023157"/>
    </source>
</evidence>
<reference evidence="8" key="2">
    <citation type="submission" date="2025-09" db="UniProtKB">
        <authorList>
            <consortium name="Ensembl"/>
        </authorList>
    </citation>
    <scope>IDENTIFICATION</scope>
</reference>
<reference evidence="8" key="1">
    <citation type="submission" date="2025-08" db="UniProtKB">
        <authorList>
            <consortium name="Ensembl"/>
        </authorList>
    </citation>
    <scope>IDENTIFICATION</scope>
</reference>
<dbReference type="SUPFAM" id="SSF100895">
    <property type="entry name" value="Kazal-type serine protease inhibitors"/>
    <property type="match status" value="1"/>
</dbReference>
<dbReference type="Pfam" id="PF07648">
    <property type="entry name" value="Kazal_2"/>
    <property type="match status" value="1"/>
</dbReference>
<dbReference type="PROSITE" id="PS51465">
    <property type="entry name" value="KAZAL_2"/>
    <property type="match status" value="1"/>
</dbReference>
<keyword evidence="9" id="KW-1185">Reference proteome</keyword>
<dbReference type="GO" id="GO:0030510">
    <property type="term" value="P:regulation of BMP signaling pathway"/>
    <property type="evidence" value="ECO:0007669"/>
    <property type="project" value="TreeGrafter"/>
</dbReference>
<protein>
    <recommendedName>
        <fullName evidence="10">Follistatin like 5</fullName>
    </recommendedName>
</protein>
<dbReference type="CDD" id="cd00104">
    <property type="entry name" value="KAZAL_FS"/>
    <property type="match status" value="1"/>
</dbReference>
<dbReference type="PROSITE" id="PS50222">
    <property type="entry name" value="EF_HAND_2"/>
    <property type="match status" value="1"/>
</dbReference>
<dbReference type="PANTHER" id="PTHR10913:SF44">
    <property type="entry name" value="FOLLISTATIN-RELATED PROTEIN 5"/>
    <property type="match status" value="1"/>
</dbReference>
<dbReference type="PROSITE" id="PS00018">
    <property type="entry name" value="EF_HAND_1"/>
    <property type="match status" value="2"/>
</dbReference>
<keyword evidence="3" id="KW-0106">Calcium</keyword>
<dbReference type="Ensembl" id="ENSABRT00000026995.1">
    <property type="protein sequence ID" value="ENSABRP00000019171.1"/>
    <property type="gene ID" value="ENSABRG00000016442.1"/>
</dbReference>
<dbReference type="FunFam" id="1.10.238.10:FF:000140">
    <property type="entry name" value="follistatin-related protein 5 isoform X2"/>
    <property type="match status" value="1"/>
</dbReference>
<evidence type="ECO:0000256" key="5">
    <source>
        <dbReference type="SAM" id="SignalP"/>
    </source>
</evidence>
<dbReference type="GO" id="GO:0005615">
    <property type="term" value="C:extracellular space"/>
    <property type="evidence" value="ECO:0007669"/>
    <property type="project" value="TreeGrafter"/>
</dbReference>
<evidence type="ECO:0000259" key="7">
    <source>
        <dbReference type="PROSITE" id="PS51465"/>
    </source>
</evidence>
<dbReference type="SUPFAM" id="SSF47473">
    <property type="entry name" value="EF-hand"/>
    <property type="match status" value="1"/>
</dbReference>
<feature type="chain" id="PRO_5034537824" description="Follistatin like 5" evidence="5">
    <location>
        <begin position="21"/>
        <end position="281"/>
    </location>
</feature>
<proteinExistence type="predicted"/>
<dbReference type="GeneTree" id="ENSGT00940000156495"/>
<keyword evidence="4" id="KW-1015">Disulfide bond</keyword>
<dbReference type="Gene3D" id="1.10.238.10">
    <property type="entry name" value="EF-hand"/>
    <property type="match status" value="1"/>
</dbReference>
<evidence type="ECO:0000313" key="8">
    <source>
        <dbReference type="Ensembl" id="ENSABRP00000019171.1"/>
    </source>
</evidence>
<dbReference type="AlphaFoldDB" id="A0A8B9CHL4"/>
<keyword evidence="2 5" id="KW-0732">Signal</keyword>
<evidence type="ECO:0000313" key="9">
    <source>
        <dbReference type="Proteomes" id="UP000694426"/>
    </source>
</evidence>
<evidence type="ECO:0000256" key="3">
    <source>
        <dbReference type="ARBA" id="ARBA00022837"/>
    </source>
</evidence>
<dbReference type="GO" id="GO:0030154">
    <property type="term" value="P:cell differentiation"/>
    <property type="evidence" value="ECO:0007669"/>
    <property type="project" value="TreeGrafter"/>
</dbReference>
<sequence>MFMWWSAVLLLGCILLGADGWPAKEGYNFRLYQPLVRLRHKQEKNQEGSRSKGFMGQDGHLGSCENKYCGLGRHCVVNGESGQAECVCMERCKPHYKPVCGSDGEFYENHCEVHRAACLKKQKVTIVHNEDCFFKGDKCKPTEYTKVKNMLLDLQSRRYVAQSEDKNVDEKMALKKILVDQMFNYFDSDSNGLVDTNELSQVIKRDELGKDLSDCSLFDLLKYDDYNSDKHLGLEEFYRAFQNVKASASYDCQIWGFVASSIMWKGKKQGVTTKKGLVMIG</sequence>
<keyword evidence="1" id="KW-0479">Metal-binding</keyword>
<dbReference type="InterPro" id="IPR050653">
    <property type="entry name" value="Prot_Inhib_GrowthFact_Antg"/>
</dbReference>
<dbReference type="GO" id="GO:0005509">
    <property type="term" value="F:calcium ion binding"/>
    <property type="evidence" value="ECO:0007669"/>
    <property type="project" value="InterPro"/>
</dbReference>
<dbReference type="Gene3D" id="3.30.60.30">
    <property type="match status" value="1"/>
</dbReference>
<name>A0A8B9CHL4_9AVES</name>
<feature type="domain" description="Kazal-like" evidence="7">
    <location>
        <begin position="87"/>
        <end position="134"/>
    </location>
</feature>
<evidence type="ECO:0008006" key="10">
    <source>
        <dbReference type="Google" id="ProtNLM"/>
    </source>
</evidence>
<dbReference type="InterPro" id="IPR011992">
    <property type="entry name" value="EF-hand-dom_pair"/>
</dbReference>
<feature type="domain" description="EF-hand" evidence="6">
    <location>
        <begin position="174"/>
        <end position="209"/>
    </location>
</feature>
<dbReference type="InterPro" id="IPR036058">
    <property type="entry name" value="Kazal_dom_sf"/>
</dbReference>
<evidence type="ECO:0000256" key="1">
    <source>
        <dbReference type="ARBA" id="ARBA00022723"/>
    </source>
</evidence>
<dbReference type="FunFam" id="3.30.60.30:FF:000007">
    <property type="entry name" value="follistatin-related protein 5 isoform X1"/>
    <property type="match status" value="1"/>
</dbReference>
<evidence type="ECO:0000256" key="2">
    <source>
        <dbReference type="ARBA" id="ARBA00022729"/>
    </source>
</evidence>
<dbReference type="PANTHER" id="PTHR10913">
    <property type="entry name" value="FOLLISTATIN-RELATED"/>
    <property type="match status" value="1"/>
</dbReference>
<dbReference type="InterPro" id="IPR002350">
    <property type="entry name" value="Kazal_dom"/>
</dbReference>
<organism evidence="8 9">
    <name type="scientific">Anser brachyrhynchus</name>
    <name type="common">Pink-footed goose</name>
    <dbReference type="NCBI Taxonomy" id="132585"/>
    <lineage>
        <taxon>Eukaryota</taxon>
        <taxon>Metazoa</taxon>
        <taxon>Chordata</taxon>
        <taxon>Craniata</taxon>
        <taxon>Vertebrata</taxon>
        <taxon>Euteleostomi</taxon>
        <taxon>Archelosauria</taxon>
        <taxon>Archosauria</taxon>
        <taxon>Dinosauria</taxon>
        <taxon>Saurischia</taxon>
        <taxon>Theropoda</taxon>
        <taxon>Coelurosauria</taxon>
        <taxon>Aves</taxon>
        <taxon>Neognathae</taxon>
        <taxon>Galloanserae</taxon>
        <taxon>Anseriformes</taxon>
        <taxon>Anatidae</taxon>
        <taxon>Anserinae</taxon>
        <taxon>Anser</taxon>
    </lineage>
</organism>
<evidence type="ECO:0000259" key="6">
    <source>
        <dbReference type="PROSITE" id="PS50222"/>
    </source>
</evidence>
<dbReference type="InterPro" id="IPR018247">
    <property type="entry name" value="EF_Hand_1_Ca_BS"/>
</dbReference>